<proteinExistence type="predicted"/>
<keyword evidence="3" id="KW-1185">Reference proteome</keyword>
<protein>
    <submittedName>
        <fullName evidence="2">Uncharacterized protein</fullName>
    </submittedName>
</protein>
<evidence type="ECO:0000313" key="2">
    <source>
        <dbReference type="EMBL" id="STO35687.1"/>
    </source>
</evidence>
<name>A0A377H0N3_9FUSO</name>
<sequence length="196" mass="24092">MFGCFENIHITSKEEKKSIAERWIINEFESFKELANGKIKYLEEKKESDNSKIRVKAQKELEEWNLIIDETRKEKEELERKKQERKERLEMERLEKEKKLEKERIDKFFNEFCYLLIKDDLREPESYRLDYVHYHKSGNKYYISHSFRAKNGFGGYNKELKKYEFNFTDDELKSDVRNIVIQKKIELLEQLIKERN</sequence>
<dbReference type="EMBL" id="UGGU01000004">
    <property type="protein sequence ID" value="STO35687.1"/>
    <property type="molecule type" value="Genomic_DNA"/>
</dbReference>
<organism evidence="2 3">
    <name type="scientific">Fusobacterium necrogenes</name>
    <dbReference type="NCBI Taxonomy" id="858"/>
    <lineage>
        <taxon>Bacteria</taxon>
        <taxon>Fusobacteriati</taxon>
        <taxon>Fusobacteriota</taxon>
        <taxon>Fusobacteriia</taxon>
        <taxon>Fusobacteriales</taxon>
        <taxon>Fusobacteriaceae</taxon>
        <taxon>Fusobacterium</taxon>
    </lineage>
</organism>
<keyword evidence="1" id="KW-0175">Coiled coil</keyword>
<evidence type="ECO:0000313" key="3">
    <source>
        <dbReference type="Proteomes" id="UP000255328"/>
    </source>
</evidence>
<dbReference type="AlphaFoldDB" id="A0A377H0N3"/>
<feature type="coiled-coil region" evidence="1">
    <location>
        <begin position="54"/>
        <end position="111"/>
    </location>
</feature>
<accession>A0A377H0N3</accession>
<evidence type="ECO:0000256" key="1">
    <source>
        <dbReference type="SAM" id="Coils"/>
    </source>
</evidence>
<reference evidence="2 3" key="1">
    <citation type="submission" date="2018-06" db="EMBL/GenBank/DDBJ databases">
        <authorList>
            <consortium name="Pathogen Informatics"/>
            <person name="Doyle S."/>
        </authorList>
    </citation>
    <scope>NUCLEOTIDE SEQUENCE [LARGE SCALE GENOMIC DNA]</scope>
    <source>
        <strain evidence="2 3">NCTC10723</strain>
    </source>
</reference>
<gene>
    <name evidence="2" type="ORF">NCTC10723_01894</name>
</gene>
<dbReference type="Proteomes" id="UP000255328">
    <property type="component" value="Unassembled WGS sequence"/>
</dbReference>